<evidence type="ECO:0000256" key="8">
    <source>
        <dbReference type="PROSITE-ProRule" id="PRU00023"/>
    </source>
</evidence>
<comment type="catalytic activity">
    <reaction evidence="9">
        <text>a 1,2-diacyl-sn-glycerol + ATP = a 1,2-diacyl-sn-glycero-3-phosphate + ADP + H(+)</text>
        <dbReference type="Rhea" id="RHEA:10272"/>
        <dbReference type="ChEBI" id="CHEBI:15378"/>
        <dbReference type="ChEBI" id="CHEBI:17815"/>
        <dbReference type="ChEBI" id="CHEBI:30616"/>
        <dbReference type="ChEBI" id="CHEBI:58608"/>
        <dbReference type="ChEBI" id="CHEBI:456216"/>
        <dbReference type="EC" id="2.7.1.107"/>
    </reaction>
</comment>
<dbReference type="InterPro" id="IPR036770">
    <property type="entry name" value="Ankyrin_rpt-contain_sf"/>
</dbReference>
<evidence type="ECO:0000256" key="9">
    <source>
        <dbReference type="RuleBase" id="RU361128"/>
    </source>
</evidence>
<comment type="similarity">
    <text evidence="1 9">Belongs to the eukaryotic diacylglycerol kinase family.</text>
</comment>
<dbReference type="EC" id="2.7.1.107" evidence="9"/>
<dbReference type="InterPro" id="IPR002110">
    <property type="entry name" value="Ankyrin_rpt"/>
</dbReference>
<feature type="compositionally biased region" description="Polar residues" evidence="10">
    <location>
        <begin position="11"/>
        <end position="21"/>
    </location>
</feature>
<dbReference type="SMART" id="SM00046">
    <property type="entry name" value="DAGKc"/>
    <property type="match status" value="1"/>
</dbReference>
<dbReference type="Pfam" id="PF00781">
    <property type="entry name" value="DAGK_cat"/>
    <property type="match status" value="1"/>
</dbReference>
<dbReference type="PROSITE" id="PS50088">
    <property type="entry name" value="ANK_REPEAT"/>
    <property type="match status" value="1"/>
</dbReference>
<keyword evidence="4 9" id="KW-0547">Nucleotide-binding</keyword>
<dbReference type="Gene3D" id="1.25.40.20">
    <property type="entry name" value="Ankyrin repeat-containing domain"/>
    <property type="match status" value="1"/>
</dbReference>
<dbReference type="InterPro" id="IPR002219">
    <property type="entry name" value="PKC_DAG/PE"/>
</dbReference>
<dbReference type="InterPro" id="IPR037607">
    <property type="entry name" value="DGK"/>
</dbReference>
<dbReference type="InterPro" id="IPR017438">
    <property type="entry name" value="ATP-NAD_kinase_N"/>
</dbReference>
<dbReference type="PANTHER" id="PTHR11255">
    <property type="entry name" value="DIACYLGLYCEROL KINASE"/>
    <property type="match status" value="1"/>
</dbReference>
<dbReference type="PROSITE" id="PS50146">
    <property type="entry name" value="DAGK"/>
    <property type="match status" value="1"/>
</dbReference>
<accession>A0A5K4FES7</accession>
<evidence type="ECO:0000256" key="6">
    <source>
        <dbReference type="ARBA" id="ARBA00022840"/>
    </source>
</evidence>
<dbReference type="InterPro" id="IPR001206">
    <property type="entry name" value="Diacylglycerol_kinase_cat_dom"/>
</dbReference>
<keyword evidence="11" id="KW-0812">Transmembrane</keyword>
<dbReference type="SMART" id="SM00045">
    <property type="entry name" value="DAGKa"/>
    <property type="match status" value="1"/>
</dbReference>
<keyword evidence="3" id="KW-0677">Repeat</keyword>
<evidence type="ECO:0000313" key="13">
    <source>
        <dbReference type="Proteomes" id="UP000008854"/>
    </source>
</evidence>
<dbReference type="Pfam" id="PF00130">
    <property type="entry name" value="C1_1"/>
    <property type="match status" value="1"/>
</dbReference>
<dbReference type="SMART" id="SM00248">
    <property type="entry name" value="ANK"/>
    <property type="match status" value="3"/>
</dbReference>
<dbReference type="WBParaSite" id="Smp_342570.1">
    <property type="protein sequence ID" value="Smp_342570.1"/>
    <property type="gene ID" value="Smp_342570"/>
</dbReference>
<dbReference type="PANTHER" id="PTHR11255:SF80">
    <property type="entry name" value="EYE-SPECIFIC DIACYLGLYCEROL KINASE"/>
    <property type="match status" value="1"/>
</dbReference>
<dbReference type="Pfam" id="PF12796">
    <property type="entry name" value="Ank_2"/>
    <property type="match status" value="1"/>
</dbReference>
<dbReference type="Pfam" id="PF23578">
    <property type="entry name" value="DGKI"/>
    <property type="match status" value="1"/>
</dbReference>
<feature type="domain" description="DAGKc" evidence="12">
    <location>
        <begin position="306"/>
        <end position="440"/>
    </location>
</feature>
<dbReference type="GO" id="GO:0005886">
    <property type="term" value="C:plasma membrane"/>
    <property type="evidence" value="ECO:0007669"/>
    <property type="project" value="TreeGrafter"/>
</dbReference>
<dbReference type="CDD" id="cd20855">
    <property type="entry name" value="C1_DGK_typeIV_rpt2"/>
    <property type="match status" value="1"/>
</dbReference>
<dbReference type="Gene3D" id="3.40.50.10330">
    <property type="entry name" value="Probable inorganic polyphosphate/atp-NAD kinase, domain 1"/>
    <property type="match status" value="1"/>
</dbReference>
<keyword evidence="11" id="KW-0472">Membrane</keyword>
<dbReference type="InterPro" id="IPR056383">
    <property type="entry name" value="DGKI-like_dom"/>
</dbReference>
<dbReference type="InterPro" id="IPR016064">
    <property type="entry name" value="NAD/diacylglycerol_kinase_sf"/>
</dbReference>
<dbReference type="Pfam" id="PF00609">
    <property type="entry name" value="DAGK_acc"/>
    <property type="match status" value="1"/>
</dbReference>
<evidence type="ECO:0000256" key="3">
    <source>
        <dbReference type="ARBA" id="ARBA00022737"/>
    </source>
</evidence>
<keyword evidence="5 9" id="KW-0418">Kinase</keyword>
<name>A0A5K4FES7_SCHMA</name>
<feature type="transmembrane region" description="Helical" evidence="11">
    <location>
        <begin position="198"/>
        <end position="220"/>
    </location>
</feature>
<evidence type="ECO:0000256" key="11">
    <source>
        <dbReference type="SAM" id="Phobius"/>
    </source>
</evidence>
<keyword evidence="7 8" id="KW-0040">ANK repeat</keyword>
<dbReference type="FunFam" id="2.60.200.40:FF:000002">
    <property type="entry name" value="Diacylglycerol kinase"/>
    <property type="match status" value="1"/>
</dbReference>
<dbReference type="CDD" id="cd20802">
    <property type="entry name" value="C1_DGK_typeIV_rpt1"/>
    <property type="match status" value="1"/>
</dbReference>
<evidence type="ECO:0000256" key="10">
    <source>
        <dbReference type="SAM" id="MobiDB-lite"/>
    </source>
</evidence>
<feature type="compositionally biased region" description="Polar residues" evidence="10">
    <location>
        <begin position="833"/>
        <end position="848"/>
    </location>
</feature>
<feature type="region of interest" description="Disordered" evidence="10">
    <location>
        <begin position="808"/>
        <end position="883"/>
    </location>
</feature>
<evidence type="ECO:0000256" key="7">
    <source>
        <dbReference type="ARBA" id="ARBA00023043"/>
    </source>
</evidence>
<reference evidence="14" key="2">
    <citation type="submission" date="2019-11" db="UniProtKB">
        <authorList>
            <consortium name="WormBaseParasite"/>
        </authorList>
    </citation>
    <scope>IDENTIFICATION</scope>
    <source>
        <strain evidence="14">Puerto Rican</strain>
    </source>
</reference>
<evidence type="ECO:0000256" key="4">
    <source>
        <dbReference type="ARBA" id="ARBA00022741"/>
    </source>
</evidence>
<dbReference type="InterPro" id="IPR000756">
    <property type="entry name" value="Diacylglycerol_kin_accessory"/>
</dbReference>
<evidence type="ECO:0000256" key="5">
    <source>
        <dbReference type="ARBA" id="ARBA00022777"/>
    </source>
</evidence>
<organism evidence="13 14">
    <name type="scientific">Schistosoma mansoni</name>
    <name type="common">Blood fluke</name>
    <dbReference type="NCBI Taxonomy" id="6183"/>
    <lineage>
        <taxon>Eukaryota</taxon>
        <taxon>Metazoa</taxon>
        <taxon>Spiralia</taxon>
        <taxon>Lophotrochozoa</taxon>
        <taxon>Platyhelminthes</taxon>
        <taxon>Trematoda</taxon>
        <taxon>Digenea</taxon>
        <taxon>Strigeidida</taxon>
        <taxon>Schistosomatoidea</taxon>
        <taxon>Schistosomatidae</taxon>
        <taxon>Schistosoma</taxon>
    </lineage>
</organism>
<evidence type="ECO:0000256" key="1">
    <source>
        <dbReference type="ARBA" id="ARBA00009280"/>
    </source>
</evidence>
<dbReference type="STRING" id="6183.A0A5K4FES7"/>
<dbReference type="SMART" id="SM00109">
    <property type="entry name" value="C1"/>
    <property type="match status" value="2"/>
</dbReference>
<dbReference type="GO" id="GO:0005524">
    <property type="term" value="F:ATP binding"/>
    <property type="evidence" value="ECO:0007669"/>
    <property type="project" value="UniProtKB-KW"/>
</dbReference>
<sequence length="1265" mass="143329">MELEIRKPTKKQQQQNQGNIESLHTSSSTLCSFIPATPNWTNAAIIGEHLWNETTSNETCYIDESECTKSGAKRKCSVCHIVCHVNCLPLVQVSCRPTFREAFIHDYRTEKTYTTHHWIKRRKQNKKCKQCGKSLQSILGFSSKEYITIQCTWCKIGYHNKSSCFRESYLTEPCSLGSYSDLIVPPDWIIKLTERVSFFSFISIYLYISMYTLLSFLSFVTPSCLSNCDENINQIRSLISRPNSLDHSNHIINNNNNNNNISDQLSSKTSITTVHEDIQPISISQANIYIEPKISFVIKTNPINTASLKPILVFLNPKSGGNQGLNLLKKFQWLLNPRQVFDVSKGGPKMGLELFSRVPNLRILVCGGDGTVGWIFSTIDLMNFNTIPPVAVLPLGTGNDLARALNWGSGYIDESVSKVLNSVYEGRVIALDRWQVNSEVRTDFQTTQQLTDYEDDDSTRNRPISDVLPLKVFNNYFSLGADAATALQFHESREANPEKFNSRLKNKLFYAGLGGKDLLRRSWRDLSEHITLICDDKDLTPLIRSLKPHCILFLNIPRYGSGTLPWGQPTTEFQPQRIDDGYIEVIGLTSTSLATLQIGGHGDRICQCRRVHLTTDIVIPMQMDGEPCRLMPSKIDIFCSHQALVIQKLTRSPISAVMSNEDENHLQWKTIGYETRINVFVIALKNYDKMSDDVISLRQTAIWIGIITAKYDTDLSTVRKIITQLNEDTIQDHLYNENSESMETNLKFRVHLSDSWVFIDSTTAASRFFRIDKEQENVHFLTDVCNMEDLFLIDSILESHLTYNNPTTDSFMDDNVLHPLPPPTSLLRDDNDNQLNQFGAKASNLTASDNQNENNDDDDDDDDDDNSIDDGDNDDEDDDDCMNKTQTKNLFISTNNMSVEGEIFIPNDDMIHSTSVLDNESSGDKQANRLIYTIYEINQSNHKNNHNITNTNDCSGSASSSTSSSIQDTSSTLTTNYSTNILPNDNNNIPRDSSLLHKNRQQRDSMFTTNDFIELVNSDSEIIMKHKTESEIEQYKENNDILLINCENDDNLTNESSNNTIEIQVISSDKDPIHEDDDDDDDNDINVTTLVQEINNLSLKSKNYHSNQMFEKLLLPNISKQLQYYLNKALLRASHNGLIDHVELLLNAGASIHALDKYGRSCLHLAAKFGHVKVIEHLLKYIPEKLIDLQEYEKNQTALHKAAASRRRVICKILITAGACPTITDIYGKQPSNLALKANDPQLATYLKREEIFFIITNGVEKVDV</sequence>
<dbReference type="SUPFAM" id="SSF48403">
    <property type="entry name" value="Ankyrin repeat"/>
    <property type="match status" value="1"/>
</dbReference>
<dbReference type="Gene3D" id="2.60.200.40">
    <property type="match status" value="1"/>
</dbReference>
<reference evidence="13" key="1">
    <citation type="journal article" date="2012" name="PLoS Negl. Trop. Dis.">
        <title>A systematically improved high quality genome and transcriptome of the human blood fluke Schistosoma mansoni.</title>
        <authorList>
            <person name="Protasio A.V."/>
            <person name="Tsai I.J."/>
            <person name="Babbage A."/>
            <person name="Nichol S."/>
            <person name="Hunt M."/>
            <person name="Aslett M.A."/>
            <person name="De Silva N."/>
            <person name="Velarde G.S."/>
            <person name="Anderson T.J."/>
            <person name="Clark R.C."/>
            <person name="Davidson C."/>
            <person name="Dillon G.P."/>
            <person name="Holroyd N.E."/>
            <person name="LoVerde P.T."/>
            <person name="Lloyd C."/>
            <person name="McQuillan J."/>
            <person name="Oliveira G."/>
            <person name="Otto T.D."/>
            <person name="Parker-Manuel S.J."/>
            <person name="Quail M.A."/>
            <person name="Wilson R.A."/>
            <person name="Zerlotini A."/>
            <person name="Dunne D.W."/>
            <person name="Berriman M."/>
        </authorList>
    </citation>
    <scope>NUCLEOTIDE SEQUENCE [LARGE SCALE GENOMIC DNA]</scope>
    <source>
        <strain evidence="13">Puerto Rican</strain>
    </source>
</reference>
<evidence type="ECO:0000256" key="2">
    <source>
        <dbReference type="ARBA" id="ARBA00022679"/>
    </source>
</evidence>
<keyword evidence="11" id="KW-1133">Transmembrane helix</keyword>
<evidence type="ECO:0000313" key="14">
    <source>
        <dbReference type="WBParaSite" id="Smp_342570.1"/>
    </source>
</evidence>
<protein>
    <recommendedName>
        <fullName evidence="9">Diacylglycerol kinase</fullName>
        <shortName evidence="9">DAG kinase</shortName>
        <ecNumber evidence="9">2.7.1.107</ecNumber>
    </recommendedName>
</protein>
<keyword evidence="13" id="KW-1185">Reference proteome</keyword>
<keyword evidence="2 9" id="KW-0808">Transferase</keyword>
<dbReference type="InParanoid" id="A0A5K4FES7"/>
<feature type="compositionally biased region" description="Acidic residues" evidence="10">
    <location>
        <begin position="854"/>
        <end position="880"/>
    </location>
</feature>
<evidence type="ECO:0000259" key="12">
    <source>
        <dbReference type="PROSITE" id="PS50146"/>
    </source>
</evidence>
<keyword evidence="6 9" id="KW-0067">ATP-binding</keyword>
<dbReference type="AlphaFoldDB" id="A0A5K4FES7"/>
<dbReference type="PROSITE" id="PS50297">
    <property type="entry name" value="ANK_REP_REGION"/>
    <property type="match status" value="1"/>
</dbReference>
<proteinExistence type="inferred from homology"/>
<feature type="region of interest" description="Disordered" evidence="10">
    <location>
        <begin position="942"/>
        <end position="991"/>
    </location>
</feature>
<feature type="compositionally biased region" description="Polar residues" evidence="10">
    <location>
        <begin position="981"/>
        <end position="991"/>
    </location>
</feature>
<feature type="repeat" description="ANK" evidence="8">
    <location>
        <begin position="1158"/>
        <end position="1180"/>
    </location>
</feature>
<dbReference type="GO" id="GO:0007200">
    <property type="term" value="P:phospholipase C-activating G protein-coupled receptor signaling pathway"/>
    <property type="evidence" value="ECO:0007669"/>
    <property type="project" value="InterPro"/>
</dbReference>
<feature type="compositionally biased region" description="Low complexity" evidence="10">
    <location>
        <begin position="942"/>
        <end position="980"/>
    </location>
</feature>
<dbReference type="Proteomes" id="UP000008854">
    <property type="component" value="Unassembled WGS sequence"/>
</dbReference>
<feature type="region of interest" description="Disordered" evidence="10">
    <location>
        <begin position="1"/>
        <end position="21"/>
    </location>
</feature>
<dbReference type="SUPFAM" id="SSF111331">
    <property type="entry name" value="NAD kinase/diacylglycerol kinase-like"/>
    <property type="match status" value="1"/>
</dbReference>
<dbReference type="GO" id="GO:0004143">
    <property type="term" value="F:ATP-dependent diacylglycerol kinase activity"/>
    <property type="evidence" value="ECO:0007669"/>
    <property type="project" value="UniProtKB-EC"/>
</dbReference>